<organism evidence="3 4">
    <name type="scientific">Paracoccus fontiphilus</name>
    <dbReference type="NCBI Taxonomy" id="1815556"/>
    <lineage>
        <taxon>Bacteria</taxon>
        <taxon>Pseudomonadati</taxon>
        <taxon>Pseudomonadota</taxon>
        <taxon>Alphaproteobacteria</taxon>
        <taxon>Rhodobacterales</taxon>
        <taxon>Paracoccaceae</taxon>
        <taxon>Paracoccus</taxon>
    </lineage>
</organism>
<feature type="transmembrane region" description="Helical" evidence="2">
    <location>
        <begin position="45"/>
        <end position="66"/>
    </location>
</feature>
<keyword evidence="4" id="KW-1185">Reference proteome</keyword>
<feature type="compositionally biased region" description="Basic and acidic residues" evidence="1">
    <location>
        <begin position="80"/>
        <end position="98"/>
    </location>
</feature>
<reference evidence="4" key="1">
    <citation type="journal article" date="2019" name="Int. J. Syst. Evol. Microbiol.">
        <title>The Global Catalogue of Microorganisms (GCM) 10K type strain sequencing project: providing services to taxonomists for standard genome sequencing and annotation.</title>
        <authorList>
            <consortium name="The Broad Institute Genomics Platform"/>
            <consortium name="The Broad Institute Genome Sequencing Center for Infectious Disease"/>
            <person name="Wu L."/>
            <person name="Ma J."/>
        </authorList>
    </citation>
    <scope>NUCLEOTIDE SEQUENCE [LARGE SCALE GENOMIC DNA]</scope>
    <source>
        <strain evidence="4">KCTC 52239</strain>
    </source>
</reference>
<sequence length="108" mass="12291">MFEWDEEKRLATLEKHGIDFIDAAEIFAHPFLRLPGKSDVEHRDIAVGLLGGVYIAVVFTVRHDVIRIITARRARRNEREGYQTHVLGRDPADEKPDRLGPFAQGRGS</sequence>
<accession>A0ABV7ILK1</accession>
<name>A0ABV7ILK1_9RHOB</name>
<evidence type="ECO:0000256" key="2">
    <source>
        <dbReference type="SAM" id="Phobius"/>
    </source>
</evidence>
<dbReference type="InterPro" id="IPR038573">
    <property type="entry name" value="BrnT_sf"/>
</dbReference>
<dbReference type="EMBL" id="JBHRTE010000091">
    <property type="protein sequence ID" value="MFC3170045.1"/>
    <property type="molecule type" value="Genomic_DNA"/>
</dbReference>
<gene>
    <name evidence="3" type="ORF">ACFOD7_18505</name>
</gene>
<proteinExistence type="predicted"/>
<comment type="caution">
    <text evidence="3">The sequence shown here is derived from an EMBL/GenBank/DDBJ whole genome shotgun (WGS) entry which is preliminary data.</text>
</comment>
<evidence type="ECO:0000313" key="4">
    <source>
        <dbReference type="Proteomes" id="UP001595557"/>
    </source>
</evidence>
<evidence type="ECO:0000313" key="3">
    <source>
        <dbReference type="EMBL" id="MFC3170045.1"/>
    </source>
</evidence>
<dbReference type="RefSeq" id="WP_207468666.1">
    <property type="nucleotide sequence ID" value="NZ_JAFNAW010000022.1"/>
</dbReference>
<dbReference type="Pfam" id="PF04365">
    <property type="entry name" value="BrnT_toxin"/>
    <property type="match status" value="1"/>
</dbReference>
<evidence type="ECO:0000256" key="1">
    <source>
        <dbReference type="SAM" id="MobiDB-lite"/>
    </source>
</evidence>
<keyword evidence="2" id="KW-1133">Transmembrane helix</keyword>
<keyword evidence="2" id="KW-0812">Transmembrane</keyword>
<dbReference type="Proteomes" id="UP001595557">
    <property type="component" value="Unassembled WGS sequence"/>
</dbReference>
<feature type="region of interest" description="Disordered" evidence="1">
    <location>
        <begin position="80"/>
        <end position="108"/>
    </location>
</feature>
<dbReference type="Gene3D" id="3.10.450.530">
    <property type="entry name" value="Ribonuclease toxin, BrnT, of type II toxin-antitoxin system"/>
    <property type="match status" value="1"/>
</dbReference>
<dbReference type="InterPro" id="IPR007460">
    <property type="entry name" value="BrnT_toxin"/>
</dbReference>
<keyword evidence="2" id="KW-0472">Membrane</keyword>
<protein>
    <submittedName>
        <fullName evidence="3">BrnT family toxin</fullName>
    </submittedName>
</protein>